<comment type="caution">
    <text evidence="2">The sequence shown here is derived from an EMBL/GenBank/DDBJ whole genome shotgun (WGS) entry which is preliminary data.</text>
</comment>
<protein>
    <recommendedName>
        <fullName evidence="4">Transmembrane protein</fullName>
    </recommendedName>
</protein>
<sequence length="101" mass="11599">MNLSGMPDLALILFAPWFLILSVLFWVYPRQPRDARRRLFDIAALLLSLLAFIATLRWSHGYADRQHGRMWPQILATSAGYGVYLLALGIAVFVRRALLKR</sequence>
<feature type="transmembrane region" description="Helical" evidence="1">
    <location>
        <begin position="6"/>
        <end position="27"/>
    </location>
</feature>
<reference evidence="2 3" key="1">
    <citation type="submission" date="2022-03" db="EMBL/GenBank/DDBJ databases">
        <title>Luteimonas soily sp. nov., a novel bacterium isolated from the soil.</title>
        <authorList>
            <person name="Zhang X."/>
        </authorList>
    </citation>
    <scope>NUCLEOTIDE SEQUENCE [LARGE SCALE GENOMIC DNA]</scope>
    <source>
        <strain evidence="2 3">50</strain>
    </source>
</reference>
<evidence type="ECO:0008006" key="4">
    <source>
        <dbReference type="Google" id="ProtNLM"/>
    </source>
</evidence>
<organism evidence="2 3">
    <name type="scientific">Cognatiluteimonas sedimenti</name>
    <dbReference type="NCBI Taxonomy" id="2927791"/>
    <lineage>
        <taxon>Bacteria</taxon>
        <taxon>Pseudomonadati</taxon>
        <taxon>Pseudomonadota</taxon>
        <taxon>Gammaproteobacteria</taxon>
        <taxon>Lysobacterales</taxon>
        <taxon>Lysobacteraceae</taxon>
        <taxon>Cognatiluteimonas</taxon>
    </lineage>
</organism>
<feature type="transmembrane region" description="Helical" evidence="1">
    <location>
        <begin position="39"/>
        <end position="58"/>
    </location>
</feature>
<evidence type="ECO:0000256" key="1">
    <source>
        <dbReference type="SAM" id="Phobius"/>
    </source>
</evidence>
<keyword evidence="1" id="KW-1133">Transmembrane helix</keyword>
<evidence type="ECO:0000313" key="2">
    <source>
        <dbReference type="EMBL" id="MCJ0826741.1"/>
    </source>
</evidence>
<name>A0ABT0A6Y9_9GAMM</name>
<dbReference type="RefSeq" id="WP_243322543.1">
    <property type="nucleotide sequence ID" value="NZ_JALGCL010000005.1"/>
</dbReference>
<keyword evidence="1" id="KW-0472">Membrane</keyword>
<dbReference type="Proteomes" id="UP001165423">
    <property type="component" value="Unassembled WGS sequence"/>
</dbReference>
<accession>A0ABT0A6Y9</accession>
<gene>
    <name evidence="2" type="ORF">MQC88_12390</name>
</gene>
<evidence type="ECO:0000313" key="3">
    <source>
        <dbReference type="Proteomes" id="UP001165423"/>
    </source>
</evidence>
<feature type="transmembrane region" description="Helical" evidence="1">
    <location>
        <begin position="70"/>
        <end position="94"/>
    </location>
</feature>
<keyword evidence="3" id="KW-1185">Reference proteome</keyword>
<proteinExistence type="predicted"/>
<keyword evidence="1" id="KW-0812">Transmembrane</keyword>
<dbReference type="EMBL" id="JALGCL010000005">
    <property type="protein sequence ID" value="MCJ0826741.1"/>
    <property type="molecule type" value="Genomic_DNA"/>
</dbReference>